<sequence>MWPVDKSRGERSLGSVLRKRVMEKFSKAEASVVDEAECDRAYTSLQRIVTDTHRNRWMRSHITNASGATAESLDKTLSDEGLTELKEEGTKGLSTIYKDKFVSMASTSDASKKG</sequence>
<protein>
    <recommendedName>
        <fullName evidence="6">Mitochondrial nucleoid factor 1</fullName>
    </recommendedName>
    <alternativeName>
        <fullName evidence="5">Mitochondrial protein M19</fullName>
    </alternativeName>
</protein>
<evidence type="ECO:0000313" key="7">
    <source>
        <dbReference type="EMBL" id="RUS86595.1"/>
    </source>
</evidence>
<dbReference type="Pfam" id="PF20180">
    <property type="entry name" value="UQCC2_CBP6"/>
    <property type="match status" value="1"/>
</dbReference>
<reference evidence="7 8" key="1">
    <citation type="submission" date="2019-01" db="EMBL/GenBank/DDBJ databases">
        <title>A draft genome assembly of the solar-powered sea slug Elysia chlorotica.</title>
        <authorList>
            <person name="Cai H."/>
            <person name="Li Q."/>
            <person name="Fang X."/>
            <person name="Li J."/>
            <person name="Curtis N.E."/>
            <person name="Altenburger A."/>
            <person name="Shibata T."/>
            <person name="Feng M."/>
            <person name="Maeda T."/>
            <person name="Schwartz J.A."/>
            <person name="Shigenobu S."/>
            <person name="Lundholm N."/>
            <person name="Nishiyama T."/>
            <person name="Yang H."/>
            <person name="Hasebe M."/>
            <person name="Li S."/>
            <person name="Pierce S.K."/>
            <person name="Wang J."/>
        </authorList>
    </citation>
    <scope>NUCLEOTIDE SEQUENCE [LARGE SCALE GENOMIC DNA]</scope>
    <source>
        <strain evidence="7">EC2010</strain>
        <tissue evidence="7">Whole organism of an adult</tissue>
    </source>
</reference>
<proteinExistence type="predicted"/>
<evidence type="ECO:0000256" key="1">
    <source>
        <dbReference type="ARBA" id="ARBA00004436"/>
    </source>
</evidence>
<keyword evidence="8" id="KW-1185">Reference proteome</keyword>
<evidence type="ECO:0000256" key="6">
    <source>
        <dbReference type="ARBA" id="ARBA00032983"/>
    </source>
</evidence>
<evidence type="ECO:0000256" key="3">
    <source>
        <dbReference type="ARBA" id="ARBA00023128"/>
    </source>
</evidence>
<accession>A0A3S1HUY0</accession>
<keyword evidence="4" id="KW-1135">Mitochondrion nucleoid</keyword>
<dbReference type="GO" id="GO:0042645">
    <property type="term" value="C:mitochondrial nucleoid"/>
    <property type="evidence" value="ECO:0007669"/>
    <property type="project" value="UniProtKB-SubCell"/>
</dbReference>
<dbReference type="InterPro" id="IPR037698">
    <property type="entry name" value="UQCC2"/>
</dbReference>
<evidence type="ECO:0000256" key="4">
    <source>
        <dbReference type="ARBA" id="ARBA00023271"/>
    </source>
</evidence>
<dbReference type="GO" id="GO:0034551">
    <property type="term" value="P:mitochondrial respiratory chain complex III assembly"/>
    <property type="evidence" value="ECO:0007669"/>
    <property type="project" value="TreeGrafter"/>
</dbReference>
<dbReference type="STRING" id="188477.A0A3S1HUY0"/>
<keyword evidence="2" id="KW-0809">Transit peptide</keyword>
<comment type="subcellular location">
    <subcellularLocation>
        <location evidence="1">Mitochondrion matrix</location>
        <location evidence="1">Mitochondrion nucleoid</location>
    </subcellularLocation>
</comment>
<dbReference type="OrthoDB" id="6266314at2759"/>
<gene>
    <name evidence="7" type="ORF">EGW08_005611</name>
</gene>
<organism evidence="7 8">
    <name type="scientific">Elysia chlorotica</name>
    <name type="common">Eastern emerald elysia</name>
    <name type="synonym">Sea slug</name>
    <dbReference type="NCBI Taxonomy" id="188477"/>
    <lineage>
        <taxon>Eukaryota</taxon>
        <taxon>Metazoa</taxon>
        <taxon>Spiralia</taxon>
        <taxon>Lophotrochozoa</taxon>
        <taxon>Mollusca</taxon>
        <taxon>Gastropoda</taxon>
        <taxon>Heterobranchia</taxon>
        <taxon>Euthyneura</taxon>
        <taxon>Panpulmonata</taxon>
        <taxon>Sacoglossa</taxon>
        <taxon>Placobranchoidea</taxon>
        <taxon>Plakobranchidae</taxon>
        <taxon>Elysia</taxon>
    </lineage>
</organism>
<dbReference type="Proteomes" id="UP000271974">
    <property type="component" value="Unassembled WGS sequence"/>
</dbReference>
<evidence type="ECO:0000313" key="8">
    <source>
        <dbReference type="Proteomes" id="UP000271974"/>
    </source>
</evidence>
<dbReference type="EMBL" id="RQTK01000133">
    <property type="protein sequence ID" value="RUS86595.1"/>
    <property type="molecule type" value="Genomic_DNA"/>
</dbReference>
<name>A0A3S1HUY0_ELYCH</name>
<comment type="caution">
    <text evidence="7">The sequence shown here is derived from an EMBL/GenBank/DDBJ whole genome shotgun (WGS) entry which is preliminary data.</text>
</comment>
<dbReference type="PANTHER" id="PTHR34260:SF1">
    <property type="entry name" value="UBIQUINOL-CYTOCHROME-C REDUCTASE COMPLEX ASSEMBLY FACTOR 2"/>
    <property type="match status" value="1"/>
</dbReference>
<evidence type="ECO:0000256" key="5">
    <source>
        <dbReference type="ARBA" id="ARBA00031206"/>
    </source>
</evidence>
<dbReference type="AlphaFoldDB" id="A0A3S1HUY0"/>
<dbReference type="PANTHER" id="PTHR34260">
    <property type="entry name" value="UBIQUINOL-CYTOCHROME-C REDUCTASE COMPLEX ASSEMBLY FACTOR 2"/>
    <property type="match status" value="1"/>
</dbReference>
<evidence type="ECO:0000256" key="2">
    <source>
        <dbReference type="ARBA" id="ARBA00022946"/>
    </source>
</evidence>
<keyword evidence="3" id="KW-0496">Mitochondrion</keyword>